<protein>
    <recommendedName>
        <fullName evidence="3">DUF1822 family protein</fullName>
    </recommendedName>
</protein>
<accession>B1WNT3</accession>
<dbReference type="Pfam" id="PF08852">
    <property type="entry name" value="DUF1822"/>
    <property type="match status" value="1"/>
</dbReference>
<dbReference type="InterPro" id="IPR014951">
    <property type="entry name" value="DUF1822"/>
</dbReference>
<dbReference type="AlphaFoldDB" id="B1WNT3"/>
<evidence type="ECO:0000313" key="2">
    <source>
        <dbReference type="Proteomes" id="UP000001203"/>
    </source>
</evidence>
<proteinExistence type="predicted"/>
<sequence>MTNRLMETSDFRLLIPEEIWLEQEDYDLAKQLSEIEGTEDKKWQAYINLLGMFALEKWLKENIYTQDIQRIIDRIDTYGYLQRKGFKFCLITQEDFLQEGMIVPRELIYNSDHTAHFYVAMEVLEEEEIAIIRGFISYDKLSQLSLPTIEDNNYWLFLDYLDPEPNHLLMTYKYLEPSTIILPQNIVNQVQENVQEAIINLSNWLEGMLEESWQNLEQLINTDAGLNFATRSLSEEKKVGKFIRLQMEFDEQIFVLLLTISPTAEDKLRIQVQLYPTNNQTYLSSEIKLRMYSKSGKLVKEVIAGKQDNYIQLPPFSASKDRQFKIEVNLNNASITETFRV</sequence>
<dbReference type="OrthoDB" id="440486at2"/>
<evidence type="ECO:0000313" key="1">
    <source>
        <dbReference type="EMBL" id="ACB51512.1"/>
    </source>
</evidence>
<dbReference type="Proteomes" id="UP000001203">
    <property type="component" value="Chromosome circular"/>
</dbReference>
<evidence type="ECO:0008006" key="3">
    <source>
        <dbReference type="Google" id="ProtNLM"/>
    </source>
</evidence>
<dbReference type="RefSeq" id="WP_009546913.1">
    <property type="nucleotide sequence ID" value="NC_010546.1"/>
</dbReference>
<organism evidence="1 2">
    <name type="scientific">Crocosphaera subtropica (strain ATCC 51142 / BH68)</name>
    <name type="common">Cyanothece sp. (strain ATCC 51142)</name>
    <dbReference type="NCBI Taxonomy" id="43989"/>
    <lineage>
        <taxon>Bacteria</taxon>
        <taxon>Bacillati</taxon>
        <taxon>Cyanobacteriota</taxon>
        <taxon>Cyanophyceae</taxon>
        <taxon>Oscillatoriophycideae</taxon>
        <taxon>Chroococcales</taxon>
        <taxon>Aphanothecaceae</taxon>
        <taxon>Crocosphaera</taxon>
        <taxon>Crocosphaera subtropica</taxon>
    </lineage>
</organism>
<dbReference type="HOGENOM" id="CLU_043658_0_0_3"/>
<gene>
    <name evidence="1" type="ordered locus">cce_2162</name>
</gene>
<dbReference type="eggNOG" id="COG1672">
    <property type="taxonomic scope" value="Bacteria"/>
</dbReference>
<dbReference type="EMBL" id="CP000806">
    <property type="protein sequence ID" value="ACB51512.1"/>
    <property type="molecule type" value="Genomic_DNA"/>
</dbReference>
<reference evidence="1 2" key="1">
    <citation type="journal article" date="2008" name="Proc. Natl. Acad. Sci. U.S.A.">
        <title>The genome of Cyanothece 51142, a unicellular diazotrophic cyanobacterium important in the marine nitrogen cycle.</title>
        <authorList>
            <person name="Welsh E.A."/>
            <person name="Liberton M."/>
            <person name="Stoeckel J."/>
            <person name="Loh T."/>
            <person name="Elvitigala T."/>
            <person name="Wang C."/>
            <person name="Wollam A."/>
            <person name="Fulton R.S."/>
            <person name="Clifton S.W."/>
            <person name="Jacobs J.M."/>
            <person name="Aurora R."/>
            <person name="Ghosh B.K."/>
            <person name="Sherman L.A."/>
            <person name="Smith R.D."/>
            <person name="Wilson R.K."/>
            <person name="Pakrasi H.B."/>
        </authorList>
    </citation>
    <scope>NUCLEOTIDE SEQUENCE [LARGE SCALE GENOMIC DNA]</scope>
    <source>
        <strain evidence="2">ATCC 51142 / BH68</strain>
    </source>
</reference>
<dbReference type="STRING" id="43989.cce_2162"/>
<dbReference type="KEGG" id="cyt:cce_2162"/>
<keyword evidence="2" id="KW-1185">Reference proteome</keyword>
<name>B1WNT3_CROS5</name>